<feature type="domain" description="F-box" evidence="2">
    <location>
        <begin position="35"/>
        <end position="84"/>
    </location>
</feature>
<sequence length="534" mass="60108">MSEDSLVDHIHVPSNNNVNMNMAKPLGGSFAQQTSPLAAAIPLEVLLQISKHLTTPELGNLRLTCKQIEDQLLNSFSKEFFQKRQFMFTEFSLQALVDIAKSRFSPTLKNVIFGLEQPASIPPRALHGPTVVNSSSGLKRENDLMTDYLNHAAFLSTGQDVEMLAQAFSSLPQLKTVGLRDFNSRSRYRDAPDIVWNSYGVTTYYKQTGIRMQIPYTHRNVNDLGASDTGIFVHRAFQNILRAAGKSTLSLKHFEVILRTSFLGDRAFNCPKFLEPTIYPVLSNLRTLFLDLDDNPVLMHIEGNGIVKPCPSYFLMKFLSNAMMLEHLRLNIRPNGDESILSWLSRSPPDISTPATASGEYKEPPPVTFKHLKRIDIGMGAVEPALILGIVRKHQASLREISLHRISLVHTADVPADERINLWAKLFDDLSQLDLKLDAINMSLNSQQQPGGQHWRRVKFKNIPAPKEHTKRWAGNNTQSGLRDFQELVTVPGLDHDTDDESDDGIMVENSDDSMDDPDHEDNEDEDEDMHDDE</sequence>
<gene>
    <name evidence="3" type="ORF">VTL71DRAFT_13264</name>
</gene>
<dbReference type="InterPro" id="IPR001810">
    <property type="entry name" value="F-box_dom"/>
</dbReference>
<protein>
    <recommendedName>
        <fullName evidence="2">F-box domain-containing protein</fullName>
    </recommendedName>
</protein>
<evidence type="ECO:0000259" key="2">
    <source>
        <dbReference type="PROSITE" id="PS50181"/>
    </source>
</evidence>
<evidence type="ECO:0000313" key="3">
    <source>
        <dbReference type="EMBL" id="KAL2070238.1"/>
    </source>
</evidence>
<dbReference type="CDD" id="cd09917">
    <property type="entry name" value="F-box_SF"/>
    <property type="match status" value="1"/>
</dbReference>
<organism evidence="3 4">
    <name type="scientific">Oculimacula yallundae</name>
    <dbReference type="NCBI Taxonomy" id="86028"/>
    <lineage>
        <taxon>Eukaryota</taxon>
        <taxon>Fungi</taxon>
        <taxon>Dikarya</taxon>
        <taxon>Ascomycota</taxon>
        <taxon>Pezizomycotina</taxon>
        <taxon>Leotiomycetes</taxon>
        <taxon>Helotiales</taxon>
        <taxon>Ploettnerulaceae</taxon>
        <taxon>Oculimacula</taxon>
    </lineage>
</organism>
<dbReference type="Proteomes" id="UP001595075">
    <property type="component" value="Unassembled WGS sequence"/>
</dbReference>
<reference evidence="3 4" key="1">
    <citation type="journal article" date="2024" name="Commun. Biol.">
        <title>Comparative genomic analysis of thermophilic fungi reveals convergent evolutionary adaptations and gene losses.</title>
        <authorList>
            <person name="Steindorff A.S."/>
            <person name="Aguilar-Pontes M.V."/>
            <person name="Robinson A.J."/>
            <person name="Andreopoulos B."/>
            <person name="LaButti K."/>
            <person name="Kuo A."/>
            <person name="Mondo S."/>
            <person name="Riley R."/>
            <person name="Otillar R."/>
            <person name="Haridas S."/>
            <person name="Lipzen A."/>
            <person name="Grimwood J."/>
            <person name="Schmutz J."/>
            <person name="Clum A."/>
            <person name="Reid I.D."/>
            <person name="Moisan M.C."/>
            <person name="Butler G."/>
            <person name="Nguyen T.T.M."/>
            <person name="Dewar K."/>
            <person name="Conant G."/>
            <person name="Drula E."/>
            <person name="Henrissat B."/>
            <person name="Hansel C."/>
            <person name="Singer S."/>
            <person name="Hutchinson M.I."/>
            <person name="de Vries R.P."/>
            <person name="Natvig D.O."/>
            <person name="Powell A.J."/>
            <person name="Tsang A."/>
            <person name="Grigoriev I.V."/>
        </authorList>
    </citation>
    <scope>NUCLEOTIDE SEQUENCE [LARGE SCALE GENOMIC DNA]</scope>
    <source>
        <strain evidence="3 4">CBS 494.80</strain>
    </source>
</reference>
<name>A0ABR4CLY1_9HELO</name>
<evidence type="ECO:0000313" key="4">
    <source>
        <dbReference type="Proteomes" id="UP001595075"/>
    </source>
</evidence>
<evidence type="ECO:0000256" key="1">
    <source>
        <dbReference type="SAM" id="MobiDB-lite"/>
    </source>
</evidence>
<feature type="region of interest" description="Disordered" evidence="1">
    <location>
        <begin position="490"/>
        <end position="534"/>
    </location>
</feature>
<proteinExistence type="predicted"/>
<feature type="compositionally biased region" description="Acidic residues" evidence="1">
    <location>
        <begin position="497"/>
        <end position="534"/>
    </location>
</feature>
<dbReference type="Pfam" id="PF00646">
    <property type="entry name" value="F-box"/>
    <property type="match status" value="1"/>
</dbReference>
<dbReference type="PROSITE" id="PS50181">
    <property type="entry name" value="FBOX"/>
    <property type="match status" value="1"/>
</dbReference>
<dbReference type="EMBL" id="JAZHXI010000006">
    <property type="protein sequence ID" value="KAL2070238.1"/>
    <property type="molecule type" value="Genomic_DNA"/>
</dbReference>
<accession>A0ABR4CLY1</accession>
<keyword evidence="4" id="KW-1185">Reference proteome</keyword>
<comment type="caution">
    <text evidence="3">The sequence shown here is derived from an EMBL/GenBank/DDBJ whole genome shotgun (WGS) entry which is preliminary data.</text>
</comment>